<dbReference type="InterPro" id="IPR011990">
    <property type="entry name" value="TPR-like_helical_dom_sf"/>
</dbReference>
<feature type="repeat" description="TPR" evidence="3">
    <location>
        <begin position="288"/>
        <end position="321"/>
    </location>
</feature>
<organism evidence="4 5">
    <name type="scientific">Engelhardtia mirabilis</name>
    <dbReference type="NCBI Taxonomy" id="2528011"/>
    <lineage>
        <taxon>Bacteria</taxon>
        <taxon>Pseudomonadati</taxon>
        <taxon>Planctomycetota</taxon>
        <taxon>Planctomycetia</taxon>
        <taxon>Planctomycetia incertae sedis</taxon>
        <taxon>Engelhardtia</taxon>
    </lineage>
</organism>
<evidence type="ECO:0000313" key="5">
    <source>
        <dbReference type="Proteomes" id="UP000316921"/>
    </source>
</evidence>
<dbReference type="Gene3D" id="1.25.40.10">
    <property type="entry name" value="Tetratricopeptide repeat domain"/>
    <property type="match status" value="1"/>
</dbReference>
<keyword evidence="1" id="KW-0677">Repeat</keyword>
<evidence type="ECO:0000256" key="3">
    <source>
        <dbReference type="PROSITE-ProRule" id="PRU00339"/>
    </source>
</evidence>
<evidence type="ECO:0000256" key="2">
    <source>
        <dbReference type="ARBA" id="ARBA00022803"/>
    </source>
</evidence>
<accession>A0A518BDE8</accession>
<protein>
    <submittedName>
        <fullName evidence="4">Tetratricopeptide repeat protein</fullName>
    </submittedName>
</protein>
<dbReference type="KEGG" id="pbap:Pla133_00700"/>
<sequence>MSNLEEIHPGRTLRTASGIRRSLRALAGASLLTGLGALCGGCMGPASRIAAQEDWHRAEMASARGDWVLAADLWNRLRHATYADRSRPHLETASALAELGREDDALALLDHAIELFPGDKRLLARRGRLLAAMGFRRAAELDLEEAVESAPDDPTVWAALGAVQLELDQPRRAAASFDRVIALDRAIPDGISEEGDPSDSNHPTWLGGIDRPAAYQLAARAQRELGDFLRAHELYALAIEYSAEPSNELLVEAASLHTDRDDDAGECPNLDQAVCWIELATERDPQCERAAFVLGCLLERQGRNEEAVVAYRRAVEIDNLHLGALTNLALLHERLGENTRCSAMAERALMLETDPHRREALERLLTTLPAGN</sequence>
<dbReference type="SUPFAM" id="SSF48452">
    <property type="entry name" value="TPR-like"/>
    <property type="match status" value="1"/>
</dbReference>
<dbReference type="Proteomes" id="UP000316921">
    <property type="component" value="Chromosome"/>
</dbReference>
<dbReference type="SMART" id="SM00028">
    <property type="entry name" value="TPR"/>
    <property type="match status" value="6"/>
</dbReference>
<dbReference type="RefSeq" id="WP_145061225.1">
    <property type="nucleotide sequence ID" value="NZ_CP036287.1"/>
</dbReference>
<dbReference type="InterPro" id="IPR019734">
    <property type="entry name" value="TPR_rpt"/>
</dbReference>
<dbReference type="PROSITE" id="PS50005">
    <property type="entry name" value="TPR"/>
    <property type="match status" value="1"/>
</dbReference>
<name>A0A518BDE8_9BACT</name>
<reference evidence="4 5" key="1">
    <citation type="submission" date="2019-02" db="EMBL/GenBank/DDBJ databases">
        <title>Deep-cultivation of Planctomycetes and their phenomic and genomic characterization uncovers novel biology.</title>
        <authorList>
            <person name="Wiegand S."/>
            <person name="Jogler M."/>
            <person name="Boedeker C."/>
            <person name="Pinto D."/>
            <person name="Vollmers J."/>
            <person name="Rivas-Marin E."/>
            <person name="Kohn T."/>
            <person name="Peeters S.H."/>
            <person name="Heuer A."/>
            <person name="Rast P."/>
            <person name="Oberbeckmann S."/>
            <person name="Bunk B."/>
            <person name="Jeske O."/>
            <person name="Meyerdierks A."/>
            <person name="Storesund J.E."/>
            <person name="Kallscheuer N."/>
            <person name="Luecker S."/>
            <person name="Lage O.M."/>
            <person name="Pohl T."/>
            <person name="Merkel B.J."/>
            <person name="Hornburger P."/>
            <person name="Mueller R.-W."/>
            <person name="Bruemmer F."/>
            <person name="Labrenz M."/>
            <person name="Spormann A.M."/>
            <person name="Op den Camp H."/>
            <person name="Overmann J."/>
            <person name="Amann R."/>
            <person name="Jetten M.S.M."/>
            <person name="Mascher T."/>
            <person name="Medema M.H."/>
            <person name="Devos D.P."/>
            <person name="Kaster A.-K."/>
            <person name="Ovreas L."/>
            <person name="Rohde M."/>
            <person name="Galperin M.Y."/>
            <person name="Jogler C."/>
        </authorList>
    </citation>
    <scope>NUCLEOTIDE SEQUENCE [LARGE SCALE GENOMIC DNA]</scope>
    <source>
        <strain evidence="4 5">Pla133</strain>
    </source>
</reference>
<dbReference type="Pfam" id="PF13181">
    <property type="entry name" value="TPR_8"/>
    <property type="match status" value="1"/>
</dbReference>
<evidence type="ECO:0000256" key="1">
    <source>
        <dbReference type="ARBA" id="ARBA00022737"/>
    </source>
</evidence>
<keyword evidence="5" id="KW-1185">Reference proteome</keyword>
<dbReference type="PANTHER" id="PTHR44858:SF1">
    <property type="entry name" value="UDP-N-ACETYLGLUCOSAMINE--PEPTIDE N-ACETYLGLUCOSAMINYLTRANSFERASE SPINDLY-RELATED"/>
    <property type="match status" value="1"/>
</dbReference>
<dbReference type="InterPro" id="IPR050498">
    <property type="entry name" value="Ycf3"/>
</dbReference>
<gene>
    <name evidence="4" type="ORF">Pla133_00700</name>
</gene>
<dbReference type="EMBL" id="CP036287">
    <property type="protein sequence ID" value="QDU65007.1"/>
    <property type="molecule type" value="Genomic_DNA"/>
</dbReference>
<dbReference type="AlphaFoldDB" id="A0A518BDE8"/>
<dbReference type="PANTHER" id="PTHR44858">
    <property type="entry name" value="TETRATRICOPEPTIDE REPEAT PROTEIN 6"/>
    <property type="match status" value="1"/>
</dbReference>
<dbReference type="Pfam" id="PF13432">
    <property type="entry name" value="TPR_16"/>
    <property type="match status" value="1"/>
</dbReference>
<proteinExistence type="predicted"/>
<evidence type="ECO:0000313" key="4">
    <source>
        <dbReference type="EMBL" id="QDU65007.1"/>
    </source>
</evidence>
<keyword evidence="2 3" id="KW-0802">TPR repeat</keyword>